<sequence>MIVLVTGATAGFGLAIARRFAADGARIIAAGRRQDRLDALAAELPGQVHSLRLDVADRAAVEAAIAGLPADWAAIDLLVNNAGLARGLDPAQSAKLDDWDAMVDTNVRGLMYVTHAVLPGMVARNRGHILNIGSTAGEWPYPGGNVYGASKAFVRQFSFNLRADLHGTRVRVTDIEPGLVGGTEFSAVRFGGDAAKAAAPYQGTDPLAPEDIADAVHWVATRPERVNVNLLQVMPVAQSFGPLRVHKE</sequence>
<dbReference type="PANTHER" id="PTHR42901">
    <property type="entry name" value="ALCOHOL DEHYDROGENASE"/>
    <property type="match status" value="1"/>
</dbReference>
<comment type="similarity">
    <text evidence="1 3">Belongs to the short-chain dehydrogenases/reductases (SDR) family.</text>
</comment>
<dbReference type="PANTHER" id="PTHR42901:SF1">
    <property type="entry name" value="ALCOHOL DEHYDROGENASE"/>
    <property type="match status" value="1"/>
</dbReference>
<proteinExistence type="inferred from homology"/>
<name>A0ABS1V5Y5_9PROT</name>
<dbReference type="RefSeq" id="WP_202826760.1">
    <property type="nucleotide sequence ID" value="NZ_JAEUXJ010000007.1"/>
</dbReference>
<comment type="caution">
    <text evidence="4">The sequence shown here is derived from an EMBL/GenBank/DDBJ whole genome shotgun (WGS) entry which is preliminary data.</text>
</comment>
<evidence type="ECO:0000256" key="1">
    <source>
        <dbReference type="ARBA" id="ARBA00006484"/>
    </source>
</evidence>
<dbReference type="InterPro" id="IPR036291">
    <property type="entry name" value="NAD(P)-bd_dom_sf"/>
</dbReference>
<protein>
    <submittedName>
        <fullName evidence="4">SDR family NAD(P)-dependent oxidoreductase</fullName>
    </submittedName>
</protein>
<evidence type="ECO:0000256" key="2">
    <source>
        <dbReference type="ARBA" id="ARBA00023002"/>
    </source>
</evidence>
<dbReference type="PRINTS" id="PR00081">
    <property type="entry name" value="GDHRDH"/>
</dbReference>
<evidence type="ECO:0000313" key="5">
    <source>
        <dbReference type="Proteomes" id="UP000606490"/>
    </source>
</evidence>
<dbReference type="Gene3D" id="3.40.50.720">
    <property type="entry name" value="NAD(P)-binding Rossmann-like Domain"/>
    <property type="match status" value="1"/>
</dbReference>
<dbReference type="CDD" id="cd05346">
    <property type="entry name" value="SDR_c5"/>
    <property type="match status" value="1"/>
</dbReference>
<dbReference type="PROSITE" id="PS00061">
    <property type="entry name" value="ADH_SHORT"/>
    <property type="match status" value="1"/>
</dbReference>
<accession>A0ABS1V5Y5</accession>
<dbReference type="InterPro" id="IPR020904">
    <property type="entry name" value="Sc_DH/Rdtase_CS"/>
</dbReference>
<gene>
    <name evidence="4" type="ORF">JMJ55_16900</name>
</gene>
<dbReference type="EMBL" id="JAEUXJ010000007">
    <property type="protein sequence ID" value="MBL6457017.1"/>
    <property type="molecule type" value="Genomic_DNA"/>
</dbReference>
<dbReference type="InterPro" id="IPR002347">
    <property type="entry name" value="SDR_fam"/>
</dbReference>
<organism evidence="4 5">
    <name type="scientific">Belnapia mucosa</name>
    <dbReference type="NCBI Taxonomy" id="2804532"/>
    <lineage>
        <taxon>Bacteria</taxon>
        <taxon>Pseudomonadati</taxon>
        <taxon>Pseudomonadota</taxon>
        <taxon>Alphaproteobacteria</taxon>
        <taxon>Acetobacterales</taxon>
        <taxon>Roseomonadaceae</taxon>
        <taxon>Belnapia</taxon>
    </lineage>
</organism>
<keyword evidence="5" id="KW-1185">Reference proteome</keyword>
<keyword evidence="2" id="KW-0560">Oxidoreductase</keyword>
<dbReference type="Pfam" id="PF00106">
    <property type="entry name" value="adh_short"/>
    <property type="match status" value="1"/>
</dbReference>
<dbReference type="Proteomes" id="UP000606490">
    <property type="component" value="Unassembled WGS sequence"/>
</dbReference>
<evidence type="ECO:0000313" key="4">
    <source>
        <dbReference type="EMBL" id="MBL6457017.1"/>
    </source>
</evidence>
<dbReference type="PRINTS" id="PR00080">
    <property type="entry name" value="SDRFAMILY"/>
</dbReference>
<reference evidence="4 5" key="1">
    <citation type="submission" date="2021-01" db="EMBL/GenBank/DDBJ databases">
        <title>Belnapia mucosa sp. nov. and Belnapia arida sp. nov., isolated from the Tabernas Desert (Almeria, Spain).</title>
        <authorList>
            <person name="Molina-Menor E."/>
            <person name="Vidal-Verdu A."/>
            <person name="Calonge A."/>
            <person name="Satari L."/>
            <person name="Pereto Magraner J."/>
            <person name="Porcar Miralles M."/>
        </authorList>
    </citation>
    <scope>NUCLEOTIDE SEQUENCE [LARGE SCALE GENOMIC DNA]</scope>
    <source>
        <strain evidence="4 5">T6</strain>
    </source>
</reference>
<dbReference type="SUPFAM" id="SSF51735">
    <property type="entry name" value="NAD(P)-binding Rossmann-fold domains"/>
    <property type="match status" value="1"/>
</dbReference>
<evidence type="ECO:0000256" key="3">
    <source>
        <dbReference type="RuleBase" id="RU000363"/>
    </source>
</evidence>